<dbReference type="Proteomes" id="UP001059596">
    <property type="component" value="Unassembled WGS sequence"/>
</dbReference>
<sequence>MTCPWNGAAKRKTNHDHQRQLPHCNYAASATTATYCKRAACRTEQKTEPHRYTRCASPLGP</sequence>
<name>A0A9Q0BR98_9MUSC</name>
<evidence type="ECO:0000313" key="2">
    <source>
        <dbReference type="Proteomes" id="UP001059596"/>
    </source>
</evidence>
<proteinExistence type="predicted"/>
<keyword evidence="2" id="KW-1185">Reference proteome</keyword>
<comment type="caution">
    <text evidence="1">The sequence shown here is derived from an EMBL/GenBank/DDBJ whole genome shotgun (WGS) entry which is preliminary data.</text>
</comment>
<accession>A0A9Q0BR98</accession>
<feature type="non-terminal residue" evidence="1">
    <location>
        <position position="61"/>
    </location>
</feature>
<reference evidence="1" key="1">
    <citation type="journal article" date="2023" name="Genome Biol. Evol.">
        <title>Long-read-based Genome Assembly of Drosophila gunungcola Reveals Fewer Chemosensory Genes in Flower-breeding Species.</title>
        <authorList>
            <person name="Negi A."/>
            <person name="Liao B.Y."/>
            <person name="Yeh S.D."/>
        </authorList>
    </citation>
    <scope>NUCLEOTIDE SEQUENCE</scope>
    <source>
        <strain evidence="1">Sukarami</strain>
    </source>
</reference>
<organism evidence="1 2">
    <name type="scientific">Drosophila gunungcola</name>
    <name type="common">fruit fly</name>
    <dbReference type="NCBI Taxonomy" id="103775"/>
    <lineage>
        <taxon>Eukaryota</taxon>
        <taxon>Metazoa</taxon>
        <taxon>Ecdysozoa</taxon>
        <taxon>Arthropoda</taxon>
        <taxon>Hexapoda</taxon>
        <taxon>Insecta</taxon>
        <taxon>Pterygota</taxon>
        <taxon>Neoptera</taxon>
        <taxon>Endopterygota</taxon>
        <taxon>Diptera</taxon>
        <taxon>Brachycera</taxon>
        <taxon>Muscomorpha</taxon>
        <taxon>Ephydroidea</taxon>
        <taxon>Drosophilidae</taxon>
        <taxon>Drosophila</taxon>
        <taxon>Sophophora</taxon>
    </lineage>
</organism>
<dbReference type="EMBL" id="JAMKOV010000003">
    <property type="protein sequence ID" value="KAI8041286.1"/>
    <property type="molecule type" value="Genomic_DNA"/>
</dbReference>
<gene>
    <name evidence="1" type="ORF">M5D96_005542</name>
</gene>
<protein>
    <submittedName>
        <fullName evidence="1">Uncharacterized protein</fullName>
    </submittedName>
</protein>
<dbReference type="AlphaFoldDB" id="A0A9Q0BR98"/>
<evidence type="ECO:0000313" key="1">
    <source>
        <dbReference type="EMBL" id="KAI8041286.1"/>
    </source>
</evidence>